<comment type="caution">
    <text evidence="1">The sequence shown here is derived from an EMBL/GenBank/DDBJ whole genome shotgun (WGS) entry which is preliminary data.</text>
</comment>
<dbReference type="EMBL" id="LAZR01009793">
    <property type="protein sequence ID" value="KKM70567.1"/>
    <property type="molecule type" value="Genomic_DNA"/>
</dbReference>
<evidence type="ECO:0000313" key="1">
    <source>
        <dbReference type="EMBL" id="KKM70567.1"/>
    </source>
</evidence>
<reference evidence="1" key="1">
    <citation type="journal article" date="2015" name="Nature">
        <title>Complex archaea that bridge the gap between prokaryotes and eukaryotes.</title>
        <authorList>
            <person name="Spang A."/>
            <person name="Saw J.H."/>
            <person name="Jorgensen S.L."/>
            <person name="Zaremba-Niedzwiedzka K."/>
            <person name="Martijn J."/>
            <person name="Lind A.E."/>
            <person name="van Eijk R."/>
            <person name="Schleper C."/>
            <person name="Guy L."/>
            <person name="Ettema T.J."/>
        </authorList>
    </citation>
    <scope>NUCLEOTIDE SEQUENCE</scope>
</reference>
<gene>
    <name evidence="1" type="ORF">LCGC14_1439460</name>
</gene>
<accession>A0A0F9MN20</accession>
<proteinExistence type="predicted"/>
<dbReference type="AlphaFoldDB" id="A0A0F9MN20"/>
<organism evidence="1">
    <name type="scientific">marine sediment metagenome</name>
    <dbReference type="NCBI Taxonomy" id="412755"/>
    <lineage>
        <taxon>unclassified sequences</taxon>
        <taxon>metagenomes</taxon>
        <taxon>ecological metagenomes</taxon>
    </lineage>
</organism>
<sequence length="32" mass="3695">MPDEKKTLQIQIQKMQKVIEAAKKAKEPKSVK</sequence>
<name>A0A0F9MN20_9ZZZZ</name>
<protein>
    <submittedName>
        <fullName evidence="1">Uncharacterized protein</fullName>
    </submittedName>
</protein>